<name>I4FQM4_MICAE</name>
<dbReference type="HOGENOM" id="CLU_2523797_0_0_3"/>
<reference evidence="2 3" key="1">
    <citation type="submission" date="2012-04" db="EMBL/GenBank/DDBJ databases">
        <authorList>
            <person name="Genoscope - CEA"/>
        </authorList>
    </citation>
    <scope>NUCLEOTIDE SEQUENCE [LARGE SCALE GENOMIC DNA]</scope>
    <source>
        <strain evidence="2 3">9717</strain>
    </source>
</reference>
<evidence type="ECO:0000313" key="2">
    <source>
        <dbReference type="EMBL" id="CCH97949.1"/>
    </source>
</evidence>
<keyword evidence="1" id="KW-0812">Transmembrane</keyword>
<proteinExistence type="predicted"/>
<evidence type="ECO:0000313" key="3">
    <source>
        <dbReference type="Proteomes" id="UP000003172"/>
    </source>
</evidence>
<protein>
    <submittedName>
        <fullName evidence="2">Uncharacterized protein</fullName>
    </submittedName>
</protein>
<evidence type="ECO:0000256" key="1">
    <source>
        <dbReference type="SAM" id="Phobius"/>
    </source>
</evidence>
<dbReference type="EMBL" id="CAII01000345">
    <property type="protein sequence ID" value="CCH97949.1"/>
    <property type="molecule type" value="Genomic_DNA"/>
</dbReference>
<organism evidence="2 3">
    <name type="scientific">Microcystis aeruginosa PCC 9717</name>
    <dbReference type="NCBI Taxonomy" id="1160286"/>
    <lineage>
        <taxon>Bacteria</taxon>
        <taxon>Bacillati</taxon>
        <taxon>Cyanobacteriota</taxon>
        <taxon>Cyanophyceae</taxon>
        <taxon>Oscillatoriophycideae</taxon>
        <taxon>Chroococcales</taxon>
        <taxon>Microcystaceae</taxon>
        <taxon>Microcystis</taxon>
    </lineage>
</organism>
<comment type="caution">
    <text evidence="2">The sequence shown here is derived from an EMBL/GenBank/DDBJ whole genome shotgun (WGS) entry which is preliminary data.</text>
</comment>
<keyword evidence="1" id="KW-0472">Membrane</keyword>
<dbReference type="Proteomes" id="UP000003172">
    <property type="component" value="Unassembled WGS sequence"/>
</dbReference>
<feature type="transmembrane region" description="Helical" evidence="1">
    <location>
        <begin position="12"/>
        <end position="32"/>
    </location>
</feature>
<sequence>MRCEIGLERKNKILIFRIMLMLVSVLLGIFIYTSTLMGFREEAWGNFKTKNCFLYSYEDHSIAKITEQKYEKKHDLYVGKTSHK</sequence>
<dbReference type="AlphaFoldDB" id="I4FQM4"/>
<accession>I4FQM4</accession>
<keyword evidence="1" id="KW-1133">Transmembrane helix</keyword>
<gene>
    <name evidence="2" type="ORF">MICAB_4090004</name>
</gene>